<gene>
    <name evidence="5" type="ORF">JVT61DRAFT_11413</name>
</gene>
<keyword evidence="1" id="KW-0723">Serine/threonine-protein kinase</keyword>
<evidence type="ECO:0000256" key="3">
    <source>
        <dbReference type="ARBA" id="ARBA00022777"/>
    </source>
</evidence>
<dbReference type="OrthoDB" id="301415at2759"/>
<evidence type="ECO:0000256" key="1">
    <source>
        <dbReference type="ARBA" id="ARBA00022527"/>
    </source>
</evidence>
<proteinExistence type="predicted"/>
<dbReference type="Gene3D" id="3.20.200.10">
    <property type="entry name" value="MHCK/EF2 kinase"/>
    <property type="match status" value="1"/>
</dbReference>
<name>A0A8I2YEK8_9AGAM</name>
<organism evidence="5 6">
    <name type="scientific">Boletus reticuloceps</name>
    <dbReference type="NCBI Taxonomy" id="495285"/>
    <lineage>
        <taxon>Eukaryota</taxon>
        <taxon>Fungi</taxon>
        <taxon>Dikarya</taxon>
        <taxon>Basidiomycota</taxon>
        <taxon>Agaricomycotina</taxon>
        <taxon>Agaricomycetes</taxon>
        <taxon>Agaricomycetidae</taxon>
        <taxon>Boletales</taxon>
        <taxon>Boletineae</taxon>
        <taxon>Boletaceae</taxon>
        <taxon>Boletoideae</taxon>
        <taxon>Boletus</taxon>
    </lineage>
</organism>
<evidence type="ECO:0000259" key="4">
    <source>
        <dbReference type="PROSITE" id="PS51158"/>
    </source>
</evidence>
<reference evidence="5" key="1">
    <citation type="submission" date="2021-03" db="EMBL/GenBank/DDBJ databases">
        <title>Evolutionary innovations through gain and loss of genes in the ectomycorrhizal Boletales.</title>
        <authorList>
            <person name="Wu G."/>
            <person name="Miyauchi S."/>
            <person name="Morin E."/>
            <person name="Yang Z.-L."/>
            <person name="Xu J."/>
            <person name="Martin F.M."/>
        </authorList>
    </citation>
    <scope>NUCLEOTIDE SEQUENCE</scope>
    <source>
        <strain evidence="5">BR01</strain>
    </source>
</reference>
<keyword evidence="2" id="KW-0808">Transferase</keyword>
<dbReference type="AlphaFoldDB" id="A0A8I2YEK8"/>
<comment type="caution">
    <text evidence="5">The sequence shown here is derived from an EMBL/GenBank/DDBJ whole genome shotgun (WGS) entry which is preliminary data.</text>
</comment>
<sequence length="285" mass="31531">MARNSVIAGRDISEAALIGYGGFKTAQLAQLTLSPLRPNGIGSEPCQDIIVKRFYIPSKKADQLPAVNDPKDDPKRSLAKRFPRLSVPDELEKLYREANILYWAKSLLQLTYDFIDRAISKAATLPPFDIPRLCFIDAGLLLAVKPNENNAKSSGTANVQTPYLAEELIPNSKSFMKYVHNSEPYPLPEPDEPGYDLAQFLCFTQHIQYVKTGGLAYITDYQGSGALLTDPQILTHPSVNAGKDLFGEGNLVIGVKLFAREHICNAFCRWPGFKLDPPASVDIDF</sequence>
<keyword evidence="3" id="KW-0418">Kinase</keyword>
<dbReference type="GO" id="GO:0005524">
    <property type="term" value="F:ATP binding"/>
    <property type="evidence" value="ECO:0007669"/>
    <property type="project" value="InterPro"/>
</dbReference>
<evidence type="ECO:0000313" key="6">
    <source>
        <dbReference type="Proteomes" id="UP000683000"/>
    </source>
</evidence>
<evidence type="ECO:0000256" key="2">
    <source>
        <dbReference type="ARBA" id="ARBA00022679"/>
    </source>
</evidence>
<dbReference type="PROSITE" id="PS51158">
    <property type="entry name" value="ALPHA_KINASE"/>
    <property type="match status" value="1"/>
</dbReference>
<dbReference type="Pfam" id="PF02816">
    <property type="entry name" value="Alpha_kinase"/>
    <property type="match status" value="1"/>
</dbReference>
<dbReference type="EMBL" id="JAGFBS010000049">
    <property type="protein sequence ID" value="KAG6370500.1"/>
    <property type="molecule type" value="Genomic_DNA"/>
</dbReference>
<protein>
    <recommendedName>
        <fullName evidence="4">Alpha-type protein kinase domain-containing protein</fullName>
    </recommendedName>
</protein>
<feature type="domain" description="Alpha-type protein kinase" evidence="4">
    <location>
        <begin position="1"/>
        <end position="278"/>
    </location>
</feature>
<keyword evidence="6" id="KW-1185">Reference proteome</keyword>
<accession>A0A8I2YEK8</accession>
<dbReference type="SUPFAM" id="SSF56112">
    <property type="entry name" value="Protein kinase-like (PK-like)"/>
    <property type="match status" value="1"/>
</dbReference>
<dbReference type="Proteomes" id="UP000683000">
    <property type="component" value="Unassembled WGS sequence"/>
</dbReference>
<dbReference type="InterPro" id="IPR011009">
    <property type="entry name" value="Kinase-like_dom_sf"/>
</dbReference>
<dbReference type="InterPro" id="IPR004166">
    <property type="entry name" value="a-kinase_dom"/>
</dbReference>
<evidence type="ECO:0000313" key="5">
    <source>
        <dbReference type="EMBL" id="KAG6370500.1"/>
    </source>
</evidence>
<dbReference type="GO" id="GO:0004674">
    <property type="term" value="F:protein serine/threonine kinase activity"/>
    <property type="evidence" value="ECO:0007669"/>
    <property type="project" value="UniProtKB-KW"/>
</dbReference>